<feature type="transmembrane region" description="Helical" evidence="8">
    <location>
        <begin position="41"/>
        <end position="60"/>
    </location>
</feature>
<comment type="similarity">
    <text evidence="2">Belongs to the autoinducer-2 exporter (AI-2E) (TC 2.A.86) family.</text>
</comment>
<keyword evidence="6 8" id="KW-1133">Transmembrane helix</keyword>
<keyword evidence="3" id="KW-0813">Transport</keyword>
<evidence type="ECO:0000256" key="2">
    <source>
        <dbReference type="ARBA" id="ARBA00009773"/>
    </source>
</evidence>
<dbReference type="Proteomes" id="UP000186905">
    <property type="component" value="Unassembled WGS sequence"/>
</dbReference>
<dbReference type="InterPro" id="IPR002549">
    <property type="entry name" value="AI-2E-like"/>
</dbReference>
<evidence type="ECO:0000256" key="3">
    <source>
        <dbReference type="ARBA" id="ARBA00022448"/>
    </source>
</evidence>
<feature type="transmembrane region" description="Helical" evidence="8">
    <location>
        <begin position="221"/>
        <end position="244"/>
    </location>
</feature>
<comment type="caution">
    <text evidence="9">The sequence shown here is derived from an EMBL/GenBank/DDBJ whole genome shotgun (WGS) entry which is preliminary data.</text>
</comment>
<dbReference type="EMBL" id="MJIL01000083">
    <property type="protein sequence ID" value="OLQ74480.1"/>
    <property type="molecule type" value="Genomic_DNA"/>
</dbReference>
<keyword evidence="4" id="KW-1003">Cell membrane</keyword>
<keyword evidence="7 8" id="KW-0472">Membrane</keyword>
<evidence type="ECO:0000256" key="8">
    <source>
        <dbReference type="SAM" id="Phobius"/>
    </source>
</evidence>
<feature type="transmembrane region" description="Helical" evidence="8">
    <location>
        <begin position="250"/>
        <end position="277"/>
    </location>
</feature>
<comment type="subcellular location">
    <subcellularLocation>
        <location evidence="1">Cell membrane</location>
        <topology evidence="1">Multi-pass membrane protein</topology>
    </subcellularLocation>
</comment>
<organism evidence="9 10">
    <name type="scientific">Photobacterium proteolyticum</name>
    <dbReference type="NCBI Taxonomy" id="1903952"/>
    <lineage>
        <taxon>Bacteria</taxon>
        <taxon>Pseudomonadati</taxon>
        <taxon>Pseudomonadota</taxon>
        <taxon>Gammaproteobacteria</taxon>
        <taxon>Vibrionales</taxon>
        <taxon>Vibrionaceae</taxon>
        <taxon>Photobacterium</taxon>
    </lineage>
</organism>
<feature type="transmembrane region" description="Helical" evidence="8">
    <location>
        <begin position="12"/>
        <end position="35"/>
    </location>
</feature>
<dbReference type="STRING" id="1903952.BIT28_13765"/>
<feature type="transmembrane region" description="Helical" evidence="8">
    <location>
        <begin position="155"/>
        <end position="184"/>
    </location>
</feature>
<evidence type="ECO:0000313" key="10">
    <source>
        <dbReference type="Proteomes" id="UP000186905"/>
    </source>
</evidence>
<dbReference type="GO" id="GO:0005886">
    <property type="term" value="C:plasma membrane"/>
    <property type="evidence" value="ECO:0007669"/>
    <property type="project" value="UniProtKB-SubCell"/>
</dbReference>
<keyword evidence="5 8" id="KW-0812">Transmembrane</keyword>
<dbReference type="RefSeq" id="WP_075765520.1">
    <property type="nucleotide sequence ID" value="NZ_MJIL01000083.1"/>
</dbReference>
<accession>A0A1Q9GJB4</accession>
<evidence type="ECO:0000256" key="4">
    <source>
        <dbReference type="ARBA" id="ARBA00022475"/>
    </source>
</evidence>
<dbReference type="PANTHER" id="PTHR21716">
    <property type="entry name" value="TRANSMEMBRANE PROTEIN"/>
    <property type="match status" value="1"/>
</dbReference>
<dbReference type="Pfam" id="PF01594">
    <property type="entry name" value="AI-2E_transport"/>
    <property type="match status" value="1"/>
</dbReference>
<feature type="transmembrane region" description="Helical" evidence="8">
    <location>
        <begin position="317"/>
        <end position="345"/>
    </location>
</feature>
<proteinExistence type="inferred from homology"/>
<evidence type="ECO:0000256" key="1">
    <source>
        <dbReference type="ARBA" id="ARBA00004651"/>
    </source>
</evidence>
<evidence type="ECO:0000256" key="5">
    <source>
        <dbReference type="ARBA" id="ARBA00022692"/>
    </source>
</evidence>
<sequence>MDKQIEKHQSSIFINNMVESAIRIGLLLVLLIWTYDIVKPFIIPVLWGAIIAVALMPLTLKLANALNGKRGLAATLLALLGVALLVIPLVMVSGSVYDGIAGLTEALQEGSVKIPGPTQRVAELPLIGEPLYDVWALFASNMEAAVTRYSEEIKVFVAAVAGFLGSSLATIVMFIISLLIAAGFMAHAESMSKAVQTVSVRVVGKHGEEWAKLTAATVRSVLLGVVGVAFIQSLLVGSAFFVFGVPAAPLLTFIVFVFGIAQLPATLVVLPVILYVFSVQDTTPATIFTVWVLIAGLSDNFLKPLLMGRGVSIPMPVILFGAIGGMISAGIIGLFLGAVILAIWYELFTTWLKLDQETVSEPAEPELEQKAQSENN</sequence>
<protein>
    <submittedName>
        <fullName evidence="9">AI-2E family transporter</fullName>
    </submittedName>
</protein>
<evidence type="ECO:0000256" key="7">
    <source>
        <dbReference type="ARBA" id="ARBA00023136"/>
    </source>
</evidence>
<dbReference type="AlphaFoldDB" id="A0A1Q9GJB4"/>
<dbReference type="OrthoDB" id="106838at2"/>
<evidence type="ECO:0000313" key="9">
    <source>
        <dbReference type="EMBL" id="OLQ74480.1"/>
    </source>
</evidence>
<reference evidence="9 10" key="1">
    <citation type="submission" date="2016-09" db="EMBL/GenBank/DDBJ databases">
        <title>Photobacterium proteolyticum sp. nov. a protease producing bacterium isolated from ocean sediments of Laizhou Bay.</title>
        <authorList>
            <person name="Li Y."/>
        </authorList>
    </citation>
    <scope>NUCLEOTIDE SEQUENCE [LARGE SCALE GENOMIC DNA]</scope>
    <source>
        <strain evidence="9 10">13-12</strain>
    </source>
</reference>
<gene>
    <name evidence="9" type="ORF">BIT28_13765</name>
</gene>
<name>A0A1Q9GJB4_9GAMM</name>
<evidence type="ECO:0000256" key="6">
    <source>
        <dbReference type="ARBA" id="ARBA00022989"/>
    </source>
</evidence>
<keyword evidence="10" id="KW-1185">Reference proteome</keyword>
<feature type="transmembrane region" description="Helical" evidence="8">
    <location>
        <begin position="284"/>
        <end position="302"/>
    </location>
</feature>
<dbReference type="PANTHER" id="PTHR21716:SF67">
    <property type="entry name" value="TRANSPORT PROTEIN YDIK-RELATED"/>
    <property type="match status" value="1"/>
</dbReference>
<feature type="transmembrane region" description="Helical" evidence="8">
    <location>
        <begin position="72"/>
        <end position="97"/>
    </location>
</feature>